<dbReference type="GeneID" id="64859276"/>
<dbReference type="OrthoDB" id="4070295at2759"/>
<reference evidence="1 2" key="1">
    <citation type="submission" date="2020-05" db="EMBL/GenBank/DDBJ databases">
        <authorList>
            <person name="Casaregola S."/>
            <person name="Devillers H."/>
            <person name="Grondin C."/>
        </authorList>
    </citation>
    <scope>NUCLEOTIDE SEQUENCE [LARGE SCALE GENOMIC DNA]</scope>
    <source>
        <strain evidence="1 2">CLIB 1767</strain>
    </source>
</reference>
<proteinExistence type="predicted"/>
<dbReference type="Proteomes" id="UP000644660">
    <property type="component" value="Unassembled WGS sequence"/>
</dbReference>
<protein>
    <submittedName>
        <fullName evidence="1">Similar to Saccharomyces cerevisiae YHR184W SSP1 Protein involved in the control of meiotic nuclear division and coordination of meiosis with spore formation</fullName>
    </submittedName>
</protein>
<evidence type="ECO:0000313" key="1">
    <source>
        <dbReference type="EMBL" id="CAB4256204.1"/>
    </source>
</evidence>
<dbReference type="EMBL" id="CAEFZW010000008">
    <property type="protein sequence ID" value="CAB4256204.1"/>
    <property type="molecule type" value="Genomic_DNA"/>
</dbReference>
<organism evidence="1 2">
    <name type="scientific">Maudiozyma barnettii</name>
    <dbReference type="NCBI Taxonomy" id="61262"/>
    <lineage>
        <taxon>Eukaryota</taxon>
        <taxon>Fungi</taxon>
        <taxon>Dikarya</taxon>
        <taxon>Ascomycota</taxon>
        <taxon>Saccharomycotina</taxon>
        <taxon>Saccharomycetes</taxon>
        <taxon>Saccharomycetales</taxon>
        <taxon>Saccharomycetaceae</taxon>
        <taxon>Maudiozyma</taxon>
    </lineage>
</organism>
<gene>
    <name evidence="1" type="ORF">KABA2_08S05610</name>
</gene>
<dbReference type="RefSeq" id="XP_041408048.1">
    <property type="nucleotide sequence ID" value="XM_041552114.1"/>
</dbReference>
<name>A0A8H2VID5_9SACH</name>
<dbReference type="AlphaFoldDB" id="A0A8H2VID5"/>
<comment type="caution">
    <text evidence="1">The sequence shown here is derived from an EMBL/GenBank/DDBJ whole genome shotgun (WGS) entry which is preliminary data.</text>
</comment>
<evidence type="ECO:0000313" key="2">
    <source>
        <dbReference type="Proteomes" id="UP000644660"/>
    </source>
</evidence>
<accession>A0A8H2VID5</accession>
<sequence length="532" mass="61962">MQQIYDLPSLTNPQMMVKQNTEPPNKLVHKMKYWFNQSILKSSLHGYRDDDTVECSPKTDLNDAPLQSFPVTPVRTNEGKLQLVEDGRVAIEEGDTQLLEYNLSSFHGDLQMNNDSTKFFSSQIANHLKFKTTSSNKLRKRLDMIASKKQTEVKHIKKFITDINHWSNIPLFHNDTNDTHLVIKQITTLFSQDVQYQENIIKQLKAIVNDLEYVSLKENDLINDHKKLVQEHKRYNNIKVKKGANHPETSFSLERVITAEHLYESMKISFQRIISITMRQLFQDLSYEYYSNSEDMKIVSSSLIKEFMMSLESHNFQKFNNQLEQLKRKRNEKVWSQFSIEEKQNPIKWENIKSGIYEKNDSLLQDIYKVLPNSHYSRRLRRVNSFPSDTYLKPNLEDIDTRIDCGFEHDSNVNMYNKYDTHELLSDKYNPMSTNTFLLQPKIDKRGPFPSSSSSPPAMATLKVVDTNIDGNGSSKTQSNQKLKSQIMNPSNSQIPVVSQDIQNITNAINLLDKNSYSADFENNHWDDEFKS</sequence>
<keyword evidence="2" id="KW-1185">Reference proteome</keyword>